<sequence>MSQQPAPAVPDFLVGYLAQQDAYRFTAVNEMLRGCTEREVLLMKEAAVMGWVQGRMHADQKIPGDRQILFTVADACRAYADLYPTITGWTPADDEEDEE</sequence>
<proteinExistence type="predicted"/>
<dbReference type="AlphaFoldDB" id="A0AB39Y8G0"/>
<dbReference type="RefSeq" id="WP_369778860.1">
    <property type="nucleotide sequence ID" value="NZ_CP165727.1"/>
</dbReference>
<name>A0AB39Y8G0_9ACTN</name>
<evidence type="ECO:0000313" key="1">
    <source>
        <dbReference type="EMBL" id="XDV66335.1"/>
    </source>
</evidence>
<gene>
    <name evidence="1" type="ORF">AB5J51_27125</name>
</gene>
<accession>A0AB39Y8G0</accession>
<protein>
    <submittedName>
        <fullName evidence="1">Uncharacterized protein</fullName>
    </submittedName>
</protein>
<reference evidence="1" key="1">
    <citation type="submission" date="2024-08" db="EMBL/GenBank/DDBJ databases">
        <authorList>
            <person name="Yu S.T."/>
        </authorList>
    </citation>
    <scope>NUCLEOTIDE SEQUENCE</scope>
    <source>
        <strain evidence="1">R33</strain>
    </source>
</reference>
<organism evidence="1">
    <name type="scientific">Streptomyces sp. R33</name>
    <dbReference type="NCBI Taxonomy" id="3238629"/>
    <lineage>
        <taxon>Bacteria</taxon>
        <taxon>Bacillati</taxon>
        <taxon>Actinomycetota</taxon>
        <taxon>Actinomycetes</taxon>
        <taxon>Kitasatosporales</taxon>
        <taxon>Streptomycetaceae</taxon>
        <taxon>Streptomyces</taxon>
    </lineage>
</organism>
<dbReference type="EMBL" id="CP165727">
    <property type="protein sequence ID" value="XDV66335.1"/>
    <property type="molecule type" value="Genomic_DNA"/>
</dbReference>